<keyword evidence="4" id="KW-1185">Reference proteome</keyword>
<dbReference type="SUPFAM" id="SSF49363">
    <property type="entry name" value="Purple acid phosphatase, N-terminal domain"/>
    <property type="match status" value="1"/>
</dbReference>
<comment type="caution">
    <text evidence="3">The sequence shown here is derived from an EMBL/GenBank/DDBJ whole genome shotgun (WGS) entry which is preliminary data.</text>
</comment>
<dbReference type="PANTHER" id="PTHR45778:SF6">
    <property type="entry name" value="INACTIVE PURPLE ACID PHOSPHATASE 24-RELATED"/>
    <property type="match status" value="1"/>
</dbReference>
<evidence type="ECO:0000313" key="3">
    <source>
        <dbReference type="EMBL" id="KAL2524863.1"/>
    </source>
</evidence>
<protein>
    <submittedName>
        <fullName evidence="3">Inactive purple acid phosphatase 27</fullName>
    </submittedName>
</protein>
<name>A0ABD1UIJ8_9LAMI</name>
<evidence type="ECO:0000256" key="1">
    <source>
        <dbReference type="SAM" id="SignalP"/>
    </source>
</evidence>
<keyword evidence="1" id="KW-0732">Signal</keyword>
<dbReference type="AlphaFoldDB" id="A0ABD1UIJ8"/>
<feature type="chain" id="PRO_5044888630" evidence="1">
    <location>
        <begin position="21"/>
        <end position="314"/>
    </location>
</feature>
<proteinExistence type="predicted"/>
<feature type="signal peptide" evidence="1">
    <location>
        <begin position="1"/>
        <end position="20"/>
    </location>
</feature>
<dbReference type="PANTHER" id="PTHR45778">
    <property type="entry name" value="PURPLE ACID PHOSPHATASE-RELATED"/>
    <property type="match status" value="1"/>
</dbReference>
<evidence type="ECO:0000259" key="2">
    <source>
        <dbReference type="Pfam" id="PF17808"/>
    </source>
</evidence>
<dbReference type="Proteomes" id="UP001604336">
    <property type="component" value="Unassembled WGS sequence"/>
</dbReference>
<dbReference type="InterPro" id="IPR008963">
    <property type="entry name" value="Purple_acid_Pase-like_N"/>
</dbReference>
<dbReference type="InterPro" id="IPR040974">
    <property type="entry name" value="Fn3_PAP"/>
</dbReference>
<dbReference type="EMBL" id="JBFOLK010000003">
    <property type="protein sequence ID" value="KAL2524863.1"/>
    <property type="molecule type" value="Genomic_DNA"/>
</dbReference>
<gene>
    <name evidence="3" type="ORF">Adt_09917</name>
</gene>
<evidence type="ECO:0000313" key="4">
    <source>
        <dbReference type="Proteomes" id="UP001604336"/>
    </source>
</evidence>
<organism evidence="3 4">
    <name type="scientific">Abeliophyllum distichum</name>
    <dbReference type="NCBI Taxonomy" id="126358"/>
    <lineage>
        <taxon>Eukaryota</taxon>
        <taxon>Viridiplantae</taxon>
        <taxon>Streptophyta</taxon>
        <taxon>Embryophyta</taxon>
        <taxon>Tracheophyta</taxon>
        <taxon>Spermatophyta</taxon>
        <taxon>Magnoliopsida</taxon>
        <taxon>eudicotyledons</taxon>
        <taxon>Gunneridae</taxon>
        <taxon>Pentapetalae</taxon>
        <taxon>asterids</taxon>
        <taxon>lamiids</taxon>
        <taxon>Lamiales</taxon>
        <taxon>Oleaceae</taxon>
        <taxon>Forsythieae</taxon>
        <taxon>Abeliophyllum</taxon>
    </lineage>
</organism>
<feature type="domain" description="Purple acid phosphatase Fn3-like" evidence="2">
    <location>
        <begin position="60"/>
        <end position="165"/>
    </location>
</feature>
<dbReference type="Pfam" id="PF17808">
    <property type="entry name" value="fn3_PAP"/>
    <property type="match status" value="1"/>
</dbReference>
<sequence length="314" mass="35055">MKNHLMVGLILGLLVNFHCAATFAHLNSVIGSAAGAIGEQPLSKIAIHKAKLALQDSASIKATPIVLGIRGEDTEWVDVDFEIEEPSNDDWIGVFSPAKFNASSCYLENDSKDQAPCICSSPIKYKFANFSNSYYTKTGKASLKFQLINQRADFSFAFFAGGLSNRYQIPLLLQILKHHFILALLKGNLGNEMTVTWTSGHNIDEAIPFLEWGLKGHQQKRSPAGTLTFERNAMCGSPARTVGWRDPGFIHTSFLRDLWPNTCIYLQNGSPINKWILHLEQDVFLQIVPISRTRLTATCDNLWRHGEGGTRWFK</sequence>
<accession>A0ABD1UIJ8</accession>
<reference evidence="4" key="1">
    <citation type="submission" date="2024-07" db="EMBL/GenBank/DDBJ databases">
        <title>Two chromosome-level genome assemblies of Korean endemic species Abeliophyllum distichum and Forsythia ovata (Oleaceae).</title>
        <authorList>
            <person name="Jang H."/>
        </authorList>
    </citation>
    <scope>NUCLEOTIDE SEQUENCE [LARGE SCALE GENOMIC DNA]</scope>
</reference>